<evidence type="ECO:0000259" key="2">
    <source>
        <dbReference type="PROSITE" id="PS50902"/>
    </source>
</evidence>
<proteinExistence type="inferred from homology"/>
<dbReference type="InterPro" id="IPR045761">
    <property type="entry name" value="ODP_dom"/>
</dbReference>
<evidence type="ECO:0000256" key="1">
    <source>
        <dbReference type="ARBA" id="ARBA00007121"/>
    </source>
</evidence>
<feature type="domain" description="Flavodoxin-like" evidence="2">
    <location>
        <begin position="256"/>
        <end position="396"/>
    </location>
</feature>
<dbReference type="PROSITE" id="PS51257">
    <property type="entry name" value="PROKAR_LIPOPROTEIN"/>
    <property type="match status" value="1"/>
</dbReference>
<reference evidence="3 4" key="1">
    <citation type="submission" date="2024-03" db="EMBL/GenBank/DDBJ databases">
        <title>Human intestinal bacterial collection.</title>
        <authorList>
            <person name="Pauvert C."/>
            <person name="Hitch T.C.A."/>
            <person name="Clavel T."/>
        </authorList>
    </citation>
    <scope>NUCLEOTIDE SEQUENCE [LARGE SCALE GENOMIC DNA]</scope>
    <source>
        <strain evidence="3 4">CLA-JM-H44</strain>
    </source>
</reference>
<dbReference type="InterPro" id="IPR016440">
    <property type="entry name" value="Rubredoxin-O_OxRdtase"/>
</dbReference>
<dbReference type="PROSITE" id="PS50902">
    <property type="entry name" value="FLAVODOXIN_LIKE"/>
    <property type="match status" value="1"/>
</dbReference>
<gene>
    <name evidence="3" type="ORF">WMO26_06470</name>
</gene>
<evidence type="ECO:0000313" key="3">
    <source>
        <dbReference type="EMBL" id="MEQ2440465.1"/>
    </source>
</evidence>
<dbReference type="SUPFAM" id="SSF52218">
    <property type="entry name" value="Flavoproteins"/>
    <property type="match status" value="1"/>
</dbReference>
<dbReference type="SUPFAM" id="SSF56281">
    <property type="entry name" value="Metallo-hydrolase/oxidoreductase"/>
    <property type="match status" value="1"/>
</dbReference>
<organism evidence="3 4">
    <name type="scientific">Solibaculum intestinale</name>
    <dbReference type="NCBI Taxonomy" id="3133165"/>
    <lineage>
        <taxon>Bacteria</taxon>
        <taxon>Bacillati</taxon>
        <taxon>Bacillota</taxon>
        <taxon>Clostridia</taxon>
        <taxon>Eubacteriales</taxon>
        <taxon>Oscillospiraceae</taxon>
        <taxon>Solibaculum</taxon>
    </lineage>
</organism>
<dbReference type="Proteomes" id="UP001489509">
    <property type="component" value="Unassembled WGS sequence"/>
</dbReference>
<accession>A0ABV1DZJ7</accession>
<keyword evidence="4" id="KW-1185">Reference proteome</keyword>
<protein>
    <submittedName>
        <fullName evidence="3">FprA family A-type flavoprotein</fullName>
    </submittedName>
</protein>
<dbReference type="InterPro" id="IPR029039">
    <property type="entry name" value="Flavoprotein-like_sf"/>
</dbReference>
<name>A0ABV1DZJ7_9FIRM</name>
<dbReference type="InterPro" id="IPR036866">
    <property type="entry name" value="RibonucZ/Hydroxyglut_hydro"/>
</dbReference>
<dbReference type="PANTHER" id="PTHR43717:SF1">
    <property type="entry name" value="ANAEROBIC NITRIC OXIDE REDUCTASE FLAVORUBREDOXIN"/>
    <property type="match status" value="1"/>
</dbReference>
<dbReference type="InterPro" id="IPR001279">
    <property type="entry name" value="Metallo-B-lactamas"/>
</dbReference>
<comment type="similarity">
    <text evidence="1">In the N-terminal section; belongs to the zinc metallo-hydrolase group 3 family.</text>
</comment>
<dbReference type="Pfam" id="PF19583">
    <property type="entry name" value="ODP"/>
    <property type="match status" value="1"/>
</dbReference>
<sequence>MYCTRKVTQTVFWVGGCDRRLALFENLFPIPRGITYNSYLILDQKTALIDTVDSSISRQFFENILHTLDGRPLDYLVVNHMEPDHCANIEELMLRFPSMKVVGNAKTIGLIQQFYAFDLEDRTVIVKERDTLSLGEHTLRFYFTPMVHWPEVMMTYEESEHLLFSADAFGSFGALSGNLFNDEVRFEQDWLADARRYYGNIVGKYGPQVQNALKKLSGLDIRVICPLHGVVWRSDLVWLLDKYDRWSRYEPEEKAVALLYASMYGDTENAVNILAGALAEGGVKSITVYDVSSTHVSTLISEVFRCSHLVLAMPTYNNGVYPAMLNFLHDMKALNLQNRTVGLIENGSWAPAAGKQTMDLLSELKDISVLKPVVTIKSSLKNDGMAALMQLKDSILASLSQNA</sequence>
<dbReference type="PIRSF" id="PIRSF005243">
    <property type="entry name" value="ROO"/>
    <property type="match status" value="1"/>
</dbReference>
<dbReference type="RefSeq" id="WP_349219046.1">
    <property type="nucleotide sequence ID" value="NZ_JBBMFD010000008.1"/>
</dbReference>
<dbReference type="EMBL" id="JBBMFD010000008">
    <property type="protein sequence ID" value="MEQ2440465.1"/>
    <property type="molecule type" value="Genomic_DNA"/>
</dbReference>
<dbReference type="PANTHER" id="PTHR43717">
    <property type="entry name" value="ANAEROBIC NITRIC OXIDE REDUCTASE FLAVORUBREDOXIN"/>
    <property type="match status" value="1"/>
</dbReference>
<dbReference type="Gene3D" id="3.40.50.360">
    <property type="match status" value="1"/>
</dbReference>
<dbReference type="InterPro" id="IPR008254">
    <property type="entry name" value="Flavodoxin/NO_synth"/>
</dbReference>
<comment type="caution">
    <text evidence="3">The sequence shown here is derived from an EMBL/GenBank/DDBJ whole genome shotgun (WGS) entry which is preliminary data.</text>
</comment>
<dbReference type="CDD" id="cd07709">
    <property type="entry name" value="flavodiiron_proteins_MBL-fold"/>
    <property type="match status" value="1"/>
</dbReference>
<dbReference type="Gene3D" id="3.60.15.10">
    <property type="entry name" value="Ribonuclease Z/Hydroxyacylglutathione hydrolase-like"/>
    <property type="match status" value="1"/>
</dbReference>
<evidence type="ECO:0000313" key="4">
    <source>
        <dbReference type="Proteomes" id="UP001489509"/>
    </source>
</evidence>
<dbReference type="SMART" id="SM00849">
    <property type="entry name" value="Lactamase_B"/>
    <property type="match status" value="1"/>
</dbReference>